<gene>
    <name evidence="1" type="ORF">S03H2_39763</name>
</gene>
<evidence type="ECO:0008006" key="2">
    <source>
        <dbReference type="Google" id="ProtNLM"/>
    </source>
</evidence>
<proteinExistence type="predicted"/>
<organism evidence="1">
    <name type="scientific">marine sediment metagenome</name>
    <dbReference type="NCBI Taxonomy" id="412755"/>
    <lineage>
        <taxon>unclassified sequences</taxon>
        <taxon>metagenomes</taxon>
        <taxon>ecological metagenomes</taxon>
    </lineage>
</organism>
<sequence>MKVLLIYPPFAMPDKPSIGIPVLASYLKSKNIEVHAVDANIEFYRRFC</sequence>
<name>X1HBM2_9ZZZZ</name>
<protein>
    <recommendedName>
        <fullName evidence="2">B12-binding domain-containing protein</fullName>
    </recommendedName>
</protein>
<accession>X1HBM2</accession>
<evidence type="ECO:0000313" key="1">
    <source>
        <dbReference type="EMBL" id="GAH51254.1"/>
    </source>
</evidence>
<dbReference type="EMBL" id="BARU01024610">
    <property type="protein sequence ID" value="GAH51254.1"/>
    <property type="molecule type" value="Genomic_DNA"/>
</dbReference>
<feature type="non-terminal residue" evidence="1">
    <location>
        <position position="48"/>
    </location>
</feature>
<comment type="caution">
    <text evidence="1">The sequence shown here is derived from an EMBL/GenBank/DDBJ whole genome shotgun (WGS) entry which is preliminary data.</text>
</comment>
<reference evidence="1" key="1">
    <citation type="journal article" date="2014" name="Front. Microbiol.">
        <title>High frequency of phylogenetically diverse reductive dehalogenase-homologous genes in deep subseafloor sedimentary metagenomes.</title>
        <authorList>
            <person name="Kawai M."/>
            <person name="Futagami T."/>
            <person name="Toyoda A."/>
            <person name="Takaki Y."/>
            <person name="Nishi S."/>
            <person name="Hori S."/>
            <person name="Arai W."/>
            <person name="Tsubouchi T."/>
            <person name="Morono Y."/>
            <person name="Uchiyama I."/>
            <person name="Ito T."/>
            <person name="Fujiyama A."/>
            <person name="Inagaki F."/>
            <person name="Takami H."/>
        </authorList>
    </citation>
    <scope>NUCLEOTIDE SEQUENCE</scope>
    <source>
        <strain evidence="1">Expedition CK06-06</strain>
    </source>
</reference>
<dbReference type="AlphaFoldDB" id="X1HBM2"/>